<dbReference type="RefSeq" id="WP_068351857.1">
    <property type="nucleotide sequence ID" value="NZ_CP016033.1"/>
</dbReference>
<evidence type="ECO:0000256" key="1">
    <source>
        <dbReference type="ARBA" id="ARBA00009670"/>
    </source>
</evidence>
<evidence type="ECO:0000256" key="2">
    <source>
        <dbReference type="ARBA" id="ARBA00022679"/>
    </source>
</evidence>
<keyword evidence="4" id="KW-0067">ATP-binding</keyword>
<dbReference type="OrthoDB" id="9795390at2"/>
<reference evidence="6 7" key="1">
    <citation type="submission" date="2016-05" db="EMBL/GenBank/DDBJ databases">
        <title>Compelete Genome Sequence of Bacteriochlorophyll-Synthesizing Bacterium Porphyrobacter neustonensis DSM 9434.</title>
        <authorList>
            <person name="Shi X.-L."/>
            <person name="Wu Y.-H."/>
            <person name="Cheng H."/>
            <person name="Xu L."/>
            <person name="Zhang X.-Q."/>
            <person name="Wang C.-S."/>
            <person name="Xu X.-W."/>
        </authorList>
    </citation>
    <scope>NUCLEOTIDE SEQUENCE [LARGE SCALE GENOMIC DNA]</scope>
    <source>
        <strain evidence="6 7">DSM 9434</strain>
    </source>
</reference>
<organism evidence="6 7">
    <name type="scientific">Erythrobacter neustonensis</name>
    <dbReference type="NCBI Taxonomy" id="1112"/>
    <lineage>
        <taxon>Bacteria</taxon>
        <taxon>Pseudomonadati</taxon>
        <taxon>Pseudomonadota</taxon>
        <taxon>Alphaproteobacteria</taxon>
        <taxon>Sphingomonadales</taxon>
        <taxon>Erythrobacteraceae</taxon>
        <taxon>Erythrobacter/Porphyrobacter group</taxon>
        <taxon>Erythrobacter</taxon>
    </lineage>
</organism>
<dbReference type="PANTHER" id="PTHR43851:SF3">
    <property type="entry name" value="COENZYME Q8"/>
    <property type="match status" value="1"/>
</dbReference>
<gene>
    <name evidence="6" type="ORF">A9D12_11150</name>
</gene>
<dbReference type="PANTHER" id="PTHR43851">
    <property type="match status" value="1"/>
</dbReference>
<dbReference type="GO" id="GO:0006744">
    <property type="term" value="P:ubiquinone biosynthetic process"/>
    <property type="evidence" value="ECO:0007669"/>
    <property type="project" value="TreeGrafter"/>
</dbReference>
<dbReference type="SUPFAM" id="SSF56112">
    <property type="entry name" value="Protein kinase-like (PK-like)"/>
    <property type="match status" value="1"/>
</dbReference>
<evidence type="ECO:0000256" key="4">
    <source>
        <dbReference type="ARBA" id="ARBA00022840"/>
    </source>
</evidence>
<name>A0A192D6K6_9SPHN</name>
<dbReference type="EMBL" id="CP016033">
    <property type="protein sequence ID" value="ANK13404.1"/>
    <property type="molecule type" value="Genomic_DNA"/>
</dbReference>
<dbReference type="AlphaFoldDB" id="A0A192D6K6"/>
<dbReference type="Proteomes" id="UP000078263">
    <property type="component" value="Chromosome"/>
</dbReference>
<dbReference type="KEGG" id="pns:A9D12_11150"/>
<evidence type="ECO:0000313" key="7">
    <source>
        <dbReference type="Proteomes" id="UP000078263"/>
    </source>
</evidence>
<sequence length="461" mass="50864">MSDDNLPPEFADLPEDRSRQRAVPAGRIARLGTFGRLVGGVAGGMVAEGARRIASGEGINARDLILTPGNVQRLTDRLSHLRGAAMKMGQMISLDAGDFLPDELSTILARLRDQGNFMPARQLDTVLRAEWGADWRKQFRWFNPRPIAAASIGQVHKALTRDGEELAIKVQYPGVAKSIDSDVDNVMTLLKVAGFAPPELEMGKLMAAAKQQLHEEADYAREGRQMALYRDMLADTPGFVVPRLHEGLTRGSILAMSFEDGVSIEELANEPAEVRDAVFARLLRLVTRELFDLGVMQTDPNFANFRYRRGTGEIVLLDFGACRPVDPVVANGYRRMLEAGLRGDAEQVLAATIEAGFMMPIVAEKHPERVRRMIDIVIGEMRADAPFDFGDRAFIPLLREEGWAIAQDKDTWAFPPIETLFVQRKVSGIALLGARLQAKVNVRRIVEDILGSTTPRAADPS</sequence>
<dbReference type="STRING" id="1112.A9D12_11150"/>
<keyword evidence="7" id="KW-1185">Reference proteome</keyword>
<evidence type="ECO:0000313" key="6">
    <source>
        <dbReference type="EMBL" id="ANK13404.1"/>
    </source>
</evidence>
<dbReference type="InterPro" id="IPR034646">
    <property type="entry name" value="ADCK3_dom"/>
</dbReference>
<dbReference type="GO" id="GO:0005524">
    <property type="term" value="F:ATP binding"/>
    <property type="evidence" value="ECO:0007669"/>
    <property type="project" value="UniProtKB-KW"/>
</dbReference>
<proteinExistence type="inferred from homology"/>
<evidence type="ECO:0000256" key="3">
    <source>
        <dbReference type="ARBA" id="ARBA00022741"/>
    </source>
</evidence>
<dbReference type="CDD" id="cd13970">
    <property type="entry name" value="ABC1_ADCK3"/>
    <property type="match status" value="1"/>
</dbReference>
<comment type="similarity">
    <text evidence="1">Belongs to the protein kinase superfamily. ADCK protein kinase family.</text>
</comment>
<protein>
    <submittedName>
        <fullName evidence="6">Ubiquinol-cytochrome C reductase</fullName>
    </submittedName>
</protein>
<keyword evidence="3" id="KW-0547">Nucleotide-binding</keyword>
<dbReference type="InterPro" id="IPR051409">
    <property type="entry name" value="Atypical_kinase_ADCK"/>
</dbReference>
<dbReference type="Pfam" id="PF03109">
    <property type="entry name" value="ABC1"/>
    <property type="match status" value="1"/>
</dbReference>
<keyword evidence="2" id="KW-0808">Transferase</keyword>
<evidence type="ECO:0000259" key="5">
    <source>
        <dbReference type="Pfam" id="PF03109"/>
    </source>
</evidence>
<accession>A0A192D6K6</accession>
<dbReference type="InterPro" id="IPR011009">
    <property type="entry name" value="Kinase-like_dom_sf"/>
</dbReference>
<feature type="domain" description="ABC1 atypical kinase-like" evidence="5">
    <location>
        <begin position="110"/>
        <end position="349"/>
    </location>
</feature>
<dbReference type="GO" id="GO:0016740">
    <property type="term" value="F:transferase activity"/>
    <property type="evidence" value="ECO:0007669"/>
    <property type="project" value="UniProtKB-KW"/>
</dbReference>
<dbReference type="InterPro" id="IPR004147">
    <property type="entry name" value="ABC1_dom"/>
</dbReference>